<evidence type="ECO:0000313" key="3">
    <source>
        <dbReference type="EMBL" id="CAG8641014.1"/>
    </source>
</evidence>
<feature type="compositionally biased region" description="Polar residues" evidence="1">
    <location>
        <begin position="147"/>
        <end position="220"/>
    </location>
</feature>
<feature type="compositionally biased region" description="Pro residues" evidence="1">
    <location>
        <begin position="61"/>
        <end position="70"/>
    </location>
</feature>
<feature type="region of interest" description="Disordered" evidence="1">
    <location>
        <begin position="1"/>
        <end position="327"/>
    </location>
</feature>
<feature type="transmembrane region" description="Helical" evidence="2">
    <location>
        <begin position="388"/>
        <end position="408"/>
    </location>
</feature>
<keyword evidence="2" id="KW-0472">Membrane</keyword>
<feature type="compositionally biased region" description="Low complexity" evidence="1">
    <location>
        <begin position="71"/>
        <end position="86"/>
    </location>
</feature>
<feature type="compositionally biased region" description="Polar residues" evidence="1">
    <location>
        <begin position="258"/>
        <end position="322"/>
    </location>
</feature>
<protein>
    <submittedName>
        <fullName evidence="3">1499_t:CDS:1</fullName>
    </submittedName>
</protein>
<keyword evidence="2" id="KW-1133">Transmembrane helix</keyword>
<feature type="compositionally biased region" description="Low complexity" evidence="1">
    <location>
        <begin position="122"/>
        <end position="146"/>
    </location>
</feature>
<dbReference type="AlphaFoldDB" id="A0A9N9GZE4"/>
<sequence length="485" mass="52356">MAGRQPYAYPPASYGNQPQTFPSQAYPTNHISNPRDIQHPPHAYPNISRSRSPDHQDPRVPRSPMPPASPRSPLTPASPLTPVSPSQPMLSPASARGNYHYNQPQYSHENTQNYYSPTGTNQSQSAYYSSVQQSSTTPTTPTRQSPGFQPSSRAASPLTPTTPTRQSPGFQPSSRAASPLTPTTPTRQFPELQPSSRAASPLTPTTPTRQSPGFQPSSRAASPYMPPPVRQDPSRQDSVPSQAVQQPFVGNVYPPTPVRQNSNSSFQTTQYPDTGSPMPSNEIQIPNSLNVPSLTKQQPLTRSSVTSNEKSADASGTTLQPPRNQPRLSVAVSTLSERPSAIDKYKISPMSTQALWLNKRESDDDIHNPATLKKGGCVWFSKRGCLNVGAFVGIILIILGLFAAYPVYSAIKNGDYAMPVANNDTLSANGTTGGTAGGNPQPKNHLITRSLAEFDSPRVEPDGATYNLVFEEEVVEAEVSVQADK</sequence>
<accession>A0A9N9GZE4</accession>
<feature type="compositionally biased region" description="Basic and acidic residues" evidence="1">
    <location>
        <begin position="51"/>
        <end position="60"/>
    </location>
</feature>
<name>A0A9N9GZE4_9GLOM</name>
<feature type="compositionally biased region" description="Polar residues" evidence="1">
    <location>
        <begin position="236"/>
        <end position="245"/>
    </location>
</feature>
<evidence type="ECO:0000256" key="2">
    <source>
        <dbReference type="SAM" id="Phobius"/>
    </source>
</evidence>
<evidence type="ECO:0000256" key="1">
    <source>
        <dbReference type="SAM" id="MobiDB-lite"/>
    </source>
</evidence>
<keyword evidence="2" id="KW-0812">Transmembrane</keyword>
<organism evidence="3 4">
    <name type="scientific">Paraglomus brasilianum</name>
    <dbReference type="NCBI Taxonomy" id="144538"/>
    <lineage>
        <taxon>Eukaryota</taxon>
        <taxon>Fungi</taxon>
        <taxon>Fungi incertae sedis</taxon>
        <taxon>Mucoromycota</taxon>
        <taxon>Glomeromycotina</taxon>
        <taxon>Glomeromycetes</taxon>
        <taxon>Paraglomerales</taxon>
        <taxon>Paraglomeraceae</taxon>
        <taxon>Paraglomus</taxon>
    </lineage>
</organism>
<feature type="compositionally biased region" description="Polar residues" evidence="1">
    <location>
        <begin position="100"/>
        <end position="121"/>
    </location>
</feature>
<comment type="caution">
    <text evidence="3">The sequence shown here is derived from an EMBL/GenBank/DDBJ whole genome shotgun (WGS) entry which is preliminary data.</text>
</comment>
<reference evidence="3" key="1">
    <citation type="submission" date="2021-06" db="EMBL/GenBank/DDBJ databases">
        <authorList>
            <person name="Kallberg Y."/>
            <person name="Tangrot J."/>
            <person name="Rosling A."/>
        </authorList>
    </citation>
    <scope>NUCLEOTIDE SEQUENCE</scope>
    <source>
        <strain evidence="3">BR232B</strain>
    </source>
</reference>
<evidence type="ECO:0000313" key="4">
    <source>
        <dbReference type="Proteomes" id="UP000789739"/>
    </source>
</evidence>
<dbReference type="EMBL" id="CAJVPI010002327">
    <property type="protein sequence ID" value="CAG8641014.1"/>
    <property type="molecule type" value="Genomic_DNA"/>
</dbReference>
<keyword evidence="4" id="KW-1185">Reference proteome</keyword>
<dbReference type="Proteomes" id="UP000789739">
    <property type="component" value="Unassembled WGS sequence"/>
</dbReference>
<proteinExistence type="predicted"/>
<gene>
    <name evidence="3" type="ORF">PBRASI_LOCUS9771</name>
</gene>
<feature type="compositionally biased region" description="Polar residues" evidence="1">
    <location>
        <begin position="14"/>
        <end position="32"/>
    </location>
</feature>